<evidence type="ECO:0000313" key="2">
    <source>
        <dbReference type="Proteomes" id="UP001500736"/>
    </source>
</evidence>
<keyword evidence="2" id="KW-1185">Reference proteome</keyword>
<evidence type="ECO:0000313" key="1">
    <source>
        <dbReference type="EMBL" id="GAA0737341.1"/>
    </source>
</evidence>
<sequence length="75" mass="8348">MFLLVTKSNTKTDNKTTPKSSNCFKIATKFPEILAIKTFARVKASNSMTLITAKCIGFALLKKLEIIYNVCIFAL</sequence>
<accession>A0ABN1JEI9</accession>
<name>A0ABN1JEI9_9FLAO</name>
<dbReference type="Proteomes" id="UP001500736">
    <property type="component" value="Unassembled WGS sequence"/>
</dbReference>
<dbReference type="EMBL" id="BAAAGF010000001">
    <property type="protein sequence ID" value="GAA0737341.1"/>
    <property type="molecule type" value="Genomic_DNA"/>
</dbReference>
<reference evidence="1 2" key="1">
    <citation type="journal article" date="2019" name="Int. J. Syst. Evol. Microbiol.">
        <title>The Global Catalogue of Microorganisms (GCM) 10K type strain sequencing project: providing services to taxonomists for standard genome sequencing and annotation.</title>
        <authorList>
            <consortium name="The Broad Institute Genomics Platform"/>
            <consortium name="The Broad Institute Genome Sequencing Center for Infectious Disease"/>
            <person name="Wu L."/>
            <person name="Ma J."/>
        </authorList>
    </citation>
    <scope>NUCLEOTIDE SEQUENCE [LARGE SCALE GENOMIC DNA]</scope>
    <source>
        <strain evidence="1 2">JCM 15976</strain>
    </source>
</reference>
<protein>
    <submittedName>
        <fullName evidence="1">Uncharacterized protein</fullName>
    </submittedName>
</protein>
<comment type="caution">
    <text evidence="1">The sequence shown here is derived from an EMBL/GenBank/DDBJ whole genome shotgun (WGS) entry which is preliminary data.</text>
</comment>
<proteinExistence type="predicted"/>
<organism evidence="1 2">
    <name type="scientific">Gaetbulibacter jejuensis</name>
    <dbReference type="NCBI Taxonomy" id="584607"/>
    <lineage>
        <taxon>Bacteria</taxon>
        <taxon>Pseudomonadati</taxon>
        <taxon>Bacteroidota</taxon>
        <taxon>Flavobacteriia</taxon>
        <taxon>Flavobacteriales</taxon>
        <taxon>Flavobacteriaceae</taxon>
        <taxon>Gaetbulibacter</taxon>
    </lineage>
</organism>
<gene>
    <name evidence="1" type="ORF">GCM10009431_04110</name>
</gene>